<organism evidence="6 7">
    <name type="scientific">Methanonatronarchaeum thermophilum</name>
    <dbReference type="NCBI Taxonomy" id="1927129"/>
    <lineage>
        <taxon>Archaea</taxon>
        <taxon>Methanobacteriati</taxon>
        <taxon>Methanobacteriota</taxon>
        <taxon>Methanonatronarchaeia</taxon>
        <taxon>Methanonatronarchaeales</taxon>
        <taxon>Methanonatronarchaeaceae</taxon>
        <taxon>Methanonatronarchaeum</taxon>
    </lineage>
</organism>
<sequence>MNIDVDKYYGLISPRPTVCISTVDSDGNSNLAPYSFLTPLSFNPPLIVIGVGEGKDTIVNARDIGDFVVTPLTEDWMVEGIKTGESLPHGESEFDLAGLNTKSSEKIKSPSVAEAAVNIECEYYGEYEIGDHLLLVGEVVNITANEDAVKNDRIALEKYGAVGHISGEEFAVARDITEIERN</sequence>
<keyword evidence="3" id="KW-0288">FMN</keyword>
<evidence type="ECO:0000256" key="4">
    <source>
        <dbReference type="ARBA" id="ARBA00038054"/>
    </source>
</evidence>
<comment type="caution">
    <text evidence="6">The sequence shown here is derived from an EMBL/GenBank/DDBJ whole genome shotgun (WGS) entry which is preliminary data.</text>
</comment>
<feature type="domain" description="Flavin reductase like" evidence="5">
    <location>
        <begin position="11"/>
        <end position="154"/>
    </location>
</feature>
<evidence type="ECO:0000313" key="6">
    <source>
        <dbReference type="EMBL" id="OUJ18988.1"/>
    </source>
</evidence>
<keyword evidence="7" id="KW-1185">Reference proteome</keyword>
<dbReference type="PANTHER" id="PTHR33798">
    <property type="entry name" value="FLAVOPROTEIN OXYGENASE"/>
    <property type="match status" value="1"/>
</dbReference>
<dbReference type="SMART" id="SM00903">
    <property type="entry name" value="Flavin_Reduct"/>
    <property type="match status" value="1"/>
</dbReference>
<dbReference type="AlphaFoldDB" id="A0A1Y3GC33"/>
<comment type="cofactor">
    <cofactor evidence="1">
        <name>FMN</name>
        <dbReference type="ChEBI" id="CHEBI:58210"/>
    </cofactor>
</comment>
<dbReference type="Gene3D" id="2.30.110.10">
    <property type="entry name" value="Electron Transport, Fmn-binding Protein, Chain A"/>
    <property type="match status" value="1"/>
</dbReference>
<dbReference type="GO" id="GO:0010181">
    <property type="term" value="F:FMN binding"/>
    <property type="evidence" value="ECO:0007669"/>
    <property type="project" value="InterPro"/>
</dbReference>
<keyword evidence="2" id="KW-0285">Flavoprotein</keyword>
<dbReference type="Proteomes" id="UP000195137">
    <property type="component" value="Unassembled WGS sequence"/>
</dbReference>
<comment type="similarity">
    <text evidence="4">Belongs to the flavoredoxin family.</text>
</comment>
<evidence type="ECO:0000256" key="2">
    <source>
        <dbReference type="ARBA" id="ARBA00022630"/>
    </source>
</evidence>
<evidence type="ECO:0000256" key="3">
    <source>
        <dbReference type="ARBA" id="ARBA00022643"/>
    </source>
</evidence>
<dbReference type="SUPFAM" id="SSF50475">
    <property type="entry name" value="FMN-binding split barrel"/>
    <property type="match status" value="1"/>
</dbReference>
<accession>A0A1Y3GC33</accession>
<dbReference type="InterPro" id="IPR002563">
    <property type="entry name" value="Flavin_Rdtase-like_dom"/>
</dbReference>
<evidence type="ECO:0000313" key="7">
    <source>
        <dbReference type="Proteomes" id="UP000195137"/>
    </source>
</evidence>
<evidence type="ECO:0000259" key="5">
    <source>
        <dbReference type="SMART" id="SM00903"/>
    </source>
</evidence>
<gene>
    <name evidence="6" type="ORF">AMET1_0639</name>
</gene>
<dbReference type="InterPro" id="IPR012349">
    <property type="entry name" value="Split_barrel_FMN-bd"/>
</dbReference>
<evidence type="ECO:0000256" key="1">
    <source>
        <dbReference type="ARBA" id="ARBA00001917"/>
    </source>
</evidence>
<dbReference type="EMBL" id="MRZU01000003">
    <property type="protein sequence ID" value="OUJ18988.1"/>
    <property type="molecule type" value="Genomic_DNA"/>
</dbReference>
<protein>
    <submittedName>
        <fullName evidence="6">NADH-FMN oxidoreductase RutF of DIM6/NTAB family</fullName>
    </submittedName>
</protein>
<dbReference type="Pfam" id="PF01613">
    <property type="entry name" value="Flavin_Reduct"/>
    <property type="match status" value="1"/>
</dbReference>
<reference evidence="6 7" key="1">
    <citation type="submission" date="2016-12" db="EMBL/GenBank/DDBJ databases">
        <title>Discovery of methanogenic haloarchaea.</title>
        <authorList>
            <person name="Sorokin D.Y."/>
            <person name="Makarova K.S."/>
            <person name="Abbas B."/>
            <person name="Ferrer M."/>
            <person name="Golyshin P.N."/>
        </authorList>
    </citation>
    <scope>NUCLEOTIDE SEQUENCE [LARGE SCALE GENOMIC DNA]</scope>
    <source>
        <strain evidence="6">AMET1</strain>
    </source>
</reference>
<name>A0A1Y3GC33_9EURY</name>
<proteinExistence type="inferred from homology"/>
<dbReference type="PANTHER" id="PTHR33798:SF5">
    <property type="entry name" value="FLAVIN REDUCTASE LIKE DOMAIN-CONTAINING PROTEIN"/>
    <property type="match status" value="1"/>
</dbReference>